<dbReference type="RefSeq" id="WP_127835765.1">
    <property type="nucleotide sequence ID" value="NZ_CP032680.1"/>
</dbReference>
<name>A0A9W3Z0X0_LACJH</name>
<reference evidence="1 2" key="1">
    <citation type="submission" date="2018-10" db="EMBL/GenBank/DDBJ databases">
        <title>Complete genome sequencing of Lactobacillus johnsonii ZLJ010.</title>
        <authorList>
            <person name="Zhang W."/>
            <person name="Ji H."/>
            <person name="Wang J."/>
            <person name="Zhang D."/>
            <person name="Liu H."/>
            <person name="Wang S."/>
            <person name="Wang Y."/>
        </authorList>
    </citation>
    <scope>NUCLEOTIDE SEQUENCE [LARGE SCALE GENOMIC DNA]</scope>
    <source>
        <strain evidence="1 2">ZLJ010</strain>
    </source>
</reference>
<protein>
    <recommendedName>
        <fullName evidence="3">DUF4054 domain-containing protein</fullName>
    </recommendedName>
</protein>
<sequence>MQLLSQKEFQELTNRSTNADFDALEKAAENMINPLTGMYYERNSINEDTDTNRVNWFKKALALQIEYMDDIGATNTYEMAQKDVKSISIDGTSISTGTSPTDSATNGVYNLALEYLFYTGLLYRGVSSC</sequence>
<evidence type="ECO:0000313" key="1">
    <source>
        <dbReference type="EMBL" id="AZZ67562.1"/>
    </source>
</evidence>
<evidence type="ECO:0000313" key="2">
    <source>
        <dbReference type="Proteomes" id="UP000283758"/>
    </source>
</evidence>
<organism evidence="1 2">
    <name type="scientific">Lactobacillus johnsonii</name>
    <dbReference type="NCBI Taxonomy" id="33959"/>
    <lineage>
        <taxon>Bacteria</taxon>
        <taxon>Bacillati</taxon>
        <taxon>Bacillota</taxon>
        <taxon>Bacilli</taxon>
        <taxon>Lactobacillales</taxon>
        <taxon>Lactobacillaceae</taxon>
        <taxon>Lactobacillus</taxon>
    </lineage>
</organism>
<proteinExistence type="predicted"/>
<dbReference type="Proteomes" id="UP000283758">
    <property type="component" value="Chromosome"/>
</dbReference>
<gene>
    <name evidence="1" type="ORF">D7321_05420</name>
</gene>
<dbReference type="AlphaFoldDB" id="A0A9W3Z0X0"/>
<evidence type="ECO:0008006" key="3">
    <source>
        <dbReference type="Google" id="ProtNLM"/>
    </source>
</evidence>
<accession>A0A9W3Z0X0</accession>
<dbReference type="EMBL" id="CP032680">
    <property type="protein sequence ID" value="AZZ67562.1"/>
    <property type="molecule type" value="Genomic_DNA"/>
</dbReference>